<evidence type="ECO:0000256" key="2">
    <source>
        <dbReference type="ARBA" id="ARBA00022679"/>
    </source>
</evidence>
<dbReference type="Gene3D" id="3.40.50.2000">
    <property type="entry name" value="Glycogen Phosphorylase B"/>
    <property type="match status" value="2"/>
</dbReference>
<evidence type="ECO:0000259" key="4">
    <source>
        <dbReference type="Pfam" id="PF13439"/>
    </source>
</evidence>
<accession>A0ABS8X626</accession>
<evidence type="ECO:0000313" key="5">
    <source>
        <dbReference type="EMBL" id="MCE4535817.1"/>
    </source>
</evidence>
<evidence type="ECO:0000313" key="6">
    <source>
        <dbReference type="Proteomes" id="UP001201463"/>
    </source>
</evidence>
<feature type="domain" description="Glycosyltransferase subfamily 4-like N-terminal" evidence="4">
    <location>
        <begin position="23"/>
        <end position="178"/>
    </location>
</feature>
<evidence type="ECO:0000259" key="3">
    <source>
        <dbReference type="Pfam" id="PF00534"/>
    </source>
</evidence>
<protein>
    <submittedName>
        <fullName evidence="5">Glycosyltransferase family 4 protein</fullName>
    </submittedName>
</protein>
<dbReference type="InterPro" id="IPR001296">
    <property type="entry name" value="Glyco_trans_1"/>
</dbReference>
<dbReference type="EMBL" id="JAJTWT010000001">
    <property type="protein sequence ID" value="MCE4535817.1"/>
    <property type="molecule type" value="Genomic_DNA"/>
</dbReference>
<reference evidence="5 6" key="1">
    <citation type="submission" date="2021-12" db="EMBL/GenBank/DDBJ databases">
        <title>Genome seq of p7.</title>
        <authorList>
            <person name="Seo T."/>
        </authorList>
    </citation>
    <scope>NUCLEOTIDE SEQUENCE [LARGE SCALE GENOMIC DNA]</scope>
    <source>
        <strain evidence="5 6">P7</strain>
    </source>
</reference>
<gene>
    <name evidence="5" type="ORF">LXT12_00905</name>
</gene>
<dbReference type="PANTHER" id="PTHR12526:SF510">
    <property type="entry name" value="D-INOSITOL 3-PHOSPHATE GLYCOSYLTRANSFERASE"/>
    <property type="match status" value="1"/>
</dbReference>
<feature type="domain" description="Glycosyl transferase family 1" evidence="3">
    <location>
        <begin position="192"/>
        <end position="342"/>
    </location>
</feature>
<dbReference type="PANTHER" id="PTHR12526">
    <property type="entry name" value="GLYCOSYLTRANSFERASE"/>
    <property type="match status" value="1"/>
</dbReference>
<sequence length="366" mass="38874">MKVALVVPGGVDRSGEVRVVPALLALLKRLSERHEVHVFALRQDVLPGRWHLCGAHVHNVGGRRVAQAQLRAVAAIVREHRLGRFDLVQAIWSGPCGSTAVAAAKLLGLPCAVHVAGGELVALGDIGYGGRIGLRGRWREAWVLRGADVLTAASRPVLDQLAALGHSGRRLPLGVDLDLWPPCEPRPRQPGEGLRLVQVASLNRVKDQTCLLQALARLPGAVLDLIGEDTLGGAMQALAARLGVASRVRFHGFMTQAQLQPVLARAHLHVITSRHEAGPLAVLEAAVLGVPSVGTAVGHLAEWAPDAALVVAPGDAAGLAGLIARIDADEELRLRLAREAQRRAVAEDADHCHGQFERLHAELLGR</sequence>
<dbReference type="SUPFAM" id="SSF53756">
    <property type="entry name" value="UDP-Glycosyltransferase/glycogen phosphorylase"/>
    <property type="match status" value="1"/>
</dbReference>
<name>A0ABS8X626_9BURK</name>
<keyword evidence="2" id="KW-0808">Transferase</keyword>
<dbReference type="RefSeq" id="WP_233388543.1">
    <property type="nucleotide sequence ID" value="NZ_JAJTWT010000001.1"/>
</dbReference>
<dbReference type="Proteomes" id="UP001201463">
    <property type="component" value="Unassembled WGS sequence"/>
</dbReference>
<proteinExistence type="predicted"/>
<dbReference type="InterPro" id="IPR028098">
    <property type="entry name" value="Glyco_trans_4-like_N"/>
</dbReference>
<keyword evidence="6" id="KW-1185">Reference proteome</keyword>
<keyword evidence="1" id="KW-0328">Glycosyltransferase</keyword>
<dbReference type="Pfam" id="PF00534">
    <property type="entry name" value="Glycos_transf_1"/>
    <property type="match status" value="1"/>
</dbReference>
<dbReference type="Pfam" id="PF13439">
    <property type="entry name" value="Glyco_transf_4"/>
    <property type="match status" value="1"/>
</dbReference>
<dbReference type="CDD" id="cd03801">
    <property type="entry name" value="GT4_PimA-like"/>
    <property type="match status" value="1"/>
</dbReference>
<comment type="caution">
    <text evidence="5">The sequence shown here is derived from an EMBL/GenBank/DDBJ whole genome shotgun (WGS) entry which is preliminary data.</text>
</comment>
<evidence type="ECO:0000256" key="1">
    <source>
        <dbReference type="ARBA" id="ARBA00022676"/>
    </source>
</evidence>
<organism evidence="5 6">
    <name type="scientific">Pelomonas caseinilytica</name>
    <dbReference type="NCBI Taxonomy" id="2906763"/>
    <lineage>
        <taxon>Bacteria</taxon>
        <taxon>Pseudomonadati</taxon>
        <taxon>Pseudomonadota</taxon>
        <taxon>Betaproteobacteria</taxon>
        <taxon>Burkholderiales</taxon>
        <taxon>Sphaerotilaceae</taxon>
        <taxon>Roseateles</taxon>
    </lineage>
</organism>